<dbReference type="InterPro" id="IPR058240">
    <property type="entry name" value="rSAM_sf"/>
</dbReference>
<keyword evidence="5" id="KW-0408">Iron</keyword>
<evidence type="ECO:0000313" key="8">
    <source>
        <dbReference type="Proteomes" id="UP000811545"/>
    </source>
</evidence>
<evidence type="ECO:0008006" key="9">
    <source>
        <dbReference type="Google" id="ProtNLM"/>
    </source>
</evidence>
<dbReference type="GO" id="GO:0046872">
    <property type="term" value="F:metal ion binding"/>
    <property type="evidence" value="ECO:0007669"/>
    <property type="project" value="UniProtKB-KW"/>
</dbReference>
<dbReference type="SUPFAM" id="SSF102114">
    <property type="entry name" value="Radical SAM enzymes"/>
    <property type="match status" value="1"/>
</dbReference>
<dbReference type="AlphaFoldDB" id="A0A9E2F7P9"/>
<gene>
    <name evidence="7" type="ORF">DDT42_01705</name>
</gene>
<proteinExistence type="predicted"/>
<comment type="caution">
    <text evidence="7">The sequence shown here is derived from an EMBL/GenBank/DDBJ whole genome shotgun (WGS) entry which is preliminary data.</text>
</comment>
<reference evidence="7 8" key="1">
    <citation type="journal article" date="2021" name="bioRxiv">
        <title>Unique metabolic strategies in Hadean analogues reveal hints for primordial physiology.</title>
        <authorList>
            <person name="Nobu M.K."/>
            <person name="Nakai R."/>
            <person name="Tamazawa S."/>
            <person name="Mori H."/>
            <person name="Toyoda A."/>
            <person name="Ijiri A."/>
            <person name="Suzuki S."/>
            <person name="Kurokawa K."/>
            <person name="Kamagata Y."/>
            <person name="Tamaki H."/>
        </authorList>
    </citation>
    <scope>NUCLEOTIDE SEQUENCE [LARGE SCALE GENOMIC DNA]</scope>
    <source>
        <strain evidence="7">BS525</strain>
    </source>
</reference>
<dbReference type="PANTHER" id="PTHR30352">
    <property type="entry name" value="PYRUVATE FORMATE-LYASE-ACTIVATING ENZYME"/>
    <property type="match status" value="1"/>
</dbReference>
<dbReference type="Proteomes" id="UP000811545">
    <property type="component" value="Unassembled WGS sequence"/>
</dbReference>
<sequence>MNEIKEMSEWIIENLGPNVPLHFSRFHPTYQLAHLPRTPIITLEQAHRTAREAGINFVTIGNVPGHRYNSTYCPDTGERLIHRTHFSVIYNKIVDGKSPFSGKPVPGIW</sequence>
<evidence type="ECO:0000256" key="6">
    <source>
        <dbReference type="ARBA" id="ARBA00023014"/>
    </source>
</evidence>
<dbReference type="InterPro" id="IPR034457">
    <property type="entry name" value="Organic_radical-activating"/>
</dbReference>
<evidence type="ECO:0000313" key="7">
    <source>
        <dbReference type="EMBL" id="MBT9145828.1"/>
    </source>
</evidence>
<evidence type="ECO:0000256" key="5">
    <source>
        <dbReference type="ARBA" id="ARBA00023004"/>
    </source>
</evidence>
<dbReference type="EMBL" id="QLTW01000187">
    <property type="protein sequence ID" value="MBT9145828.1"/>
    <property type="molecule type" value="Genomic_DNA"/>
</dbReference>
<organism evidence="7 8">
    <name type="scientific">Psychracetigena formicireducens</name>
    <dbReference type="NCBI Taxonomy" id="2986056"/>
    <lineage>
        <taxon>Bacteria</taxon>
        <taxon>Bacillati</taxon>
        <taxon>Candidatus Lithacetigenota</taxon>
        <taxon>Candidatus Psychracetigena</taxon>
    </lineage>
</organism>
<name>A0A9E2F7P9_PSYF1</name>
<keyword evidence="4" id="KW-0479">Metal-binding</keyword>
<keyword evidence="3" id="KW-0949">S-adenosyl-L-methionine</keyword>
<evidence type="ECO:0000256" key="3">
    <source>
        <dbReference type="ARBA" id="ARBA00022691"/>
    </source>
</evidence>
<comment type="cofactor">
    <cofactor evidence="1">
        <name>[4Fe-4S] cluster</name>
        <dbReference type="ChEBI" id="CHEBI:49883"/>
    </cofactor>
</comment>
<protein>
    <recommendedName>
        <fullName evidence="9">Radical SAM protein</fullName>
    </recommendedName>
</protein>
<dbReference type="GO" id="GO:0051539">
    <property type="term" value="F:4 iron, 4 sulfur cluster binding"/>
    <property type="evidence" value="ECO:0007669"/>
    <property type="project" value="UniProtKB-KW"/>
</dbReference>
<accession>A0A9E2F7P9</accession>
<evidence type="ECO:0000256" key="1">
    <source>
        <dbReference type="ARBA" id="ARBA00001966"/>
    </source>
</evidence>
<keyword evidence="2" id="KW-0004">4Fe-4S</keyword>
<evidence type="ECO:0000256" key="2">
    <source>
        <dbReference type="ARBA" id="ARBA00022485"/>
    </source>
</evidence>
<evidence type="ECO:0000256" key="4">
    <source>
        <dbReference type="ARBA" id="ARBA00022723"/>
    </source>
</evidence>
<keyword evidence="6" id="KW-0411">Iron-sulfur</keyword>
<dbReference type="PANTHER" id="PTHR30352:SF5">
    <property type="entry name" value="PYRUVATE FORMATE-LYASE 1-ACTIVATING ENZYME"/>
    <property type="match status" value="1"/>
</dbReference>